<organism evidence="2 3">
    <name type="scientific">Thermothielavioides terrestris (strain ATCC 38088 / NRRL 8126)</name>
    <name type="common">Thielavia terrestris</name>
    <dbReference type="NCBI Taxonomy" id="578455"/>
    <lineage>
        <taxon>Eukaryota</taxon>
        <taxon>Fungi</taxon>
        <taxon>Dikarya</taxon>
        <taxon>Ascomycota</taxon>
        <taxon>Pezizomycotina</taxon>
        <taxon>Sordariomycetes</taxon>
        <taxon>Sordariomycetidae</taxon>
        <taxon>Sordariales</taxon>
        <taxon>Chaetomiaceae</taxon>
        <taxon>Thermothielavioides</taxon>
        <taxon>Thermothielavioides terrestris</taxon>
    </lineage>
</organism>
<dbReference type="eggNOG" id="ENOG502T54H">
    <property type="taxonomic scope" value="Eukaryota"/>
</dbReference>
<evidence type="ECO:0000256" key="1">
    <source>
        <dbReference type="SAM" id="MobiDB-lite"/>
    </source>
</evidence>
<proteinExistence type="predicted"/>
<dbReference type="Gene3D" id="3.90.1720.30">
    <property type="entry name" value="PPPDE domains"/>
    <property type="match status" value="1"/>
</dbReference>
<evidence type="ECO:0000313" key="2">
    <source>
        <dbReference type="EMBL" id="AEO71912.1"/>
    </source>
</evidence>
<keyword evidence="3" id="KW-1185">Reference proteome</keyword>
<feature type="region of interest" description="Disordered" evidence="1">
    <location>
        <begin position="159"/>
        <end position="178"/>
    </location>
</feature>
<dbReference type="OrthoDB" id="412286at2759"/>
<reference evidence="2 3" key="1">
    <citation type="journal article" date="2011" name="Nat. Biotechnol.">
        <title>Comparative genomic analysis of the thermophilic biomass-degrading fungi Myceliophthora thermophila and Thielavia terrestris.</title>
        <authorList>
            <person name="Berka R.M."/>
            <person name="Grigoriev I.V."/>
            <person name="Otillar R."/>
            <person name="Salamov A."/>
            <person name="Grimwood J."/>
            <person name="Reid I."/>
            <person name="Ishmael N."/>
            <person name="John T."/>
            <person name="Darmond C."/>
            <person name="Moisan M.-C."/>
            <person name="Henrissat B."/>
            <person name="Coutinho P.M."/>
            <person name="Lombard V."/>
            <person name="Natvig D.O."/>
            <person name="Lindquist E."/>
            <person name="Schmutz J."/>
            <person name="Lucas S."/>
            <person name="Harris P."/>
            <person name="Powlowski J."/>
            <person name="Bellemare A."/>
            <person name="Taylor D."/>
            <person name="Butler G."/>
            <person name="de Vries R.P."/>
            <person name="Allijn I.E."/>
            <person name="van den Brink J."/>
            <person name="Ushinsky S."/>
            <person name="Storms R."/>
            <person name="Powell A.J."/>
            <person name="Paulsen I.T."/>
            <person name="Elbourne L.D.H."/>
            <person name="Baker S.E."/>
            <person name="Magnuson J."/>
            <person name="LaBoissiere S."/>
            <person name="Clutterbuck A.J."/>
            <person name="Martinez D."/>
            <person name="Wogulis M."/>
            <person name="de Leon A.L."/>
            <person name="Rey M.W."/>
            <person name="Tsang A."/>
        </authorList>
    </citation>
    <scope>NUCLEOTIDE SEQUENCE [LARGE SCALE GENOMIC DNA]</scope>
    <source>
        <strain evidence="3">ATCC 38088 / NRRL 8126</strain>
    </source>
</reference>
<gene>
    <name evidence="2" type="ORF">THITE_2124797</name>
</gene>
<protein>
    <recommendedName>
        <fullName evidence="4">PPPDE domain-containing protein</fullName>
    </recommendedName>
</protein>
<evidence type="ECO:0000313" key="3">
    <source>
        <dbReference type="Proteomes" id="UP000008181"/>
    </source>
</evidence>
<sequence length="178" mass="19780">MSSSGSSYSLPTGPRQLHRVAFEGEDTAHWALFLPDRDGGARGILVHVGANKGKSGRKENHTLRSSPFLITSSTAQSVFPIAHAAVTESQLTRAAEEVFQRKGYRLLTNNCQHFCIDVVTELNRVWPHSVPPEAVIDVASRGTTITNLTRWVRRDRLNDPRAQQAEEHDGNRERISIS</sequence>
<dbReference type="EMBL" id="CP003014">
    <property type="protein sequence ID" value="AEO71912.1"/>
    <property type="molecule type" value="Genomic_DNA"/>
</dbReference>
<dbReference type="RefSeq" id="XP_003658248.1">
    <property type="nucleotide sequence ID" value="XM_003658200.1"/>
</dbReference>
<dbReference type="InterPro" id="IPR042266">
    <property type="entry name" value="PPPDE_sf"/>
</dbReference>
<evidence type="ECO:0008006" key="4">
    <source>
        <dbReference type="Google" id="ProtNLM"/>
    </source>
</evidence>
<dbReference type="Proteomes" id="UP000008181">
    <property type="component" value="Chromosome 6"/>
</dbReference>
<dbReference type="GeneID" id="11523358"/>
<dbReference type="STRING" id="578455.G2RGS7"/>
<dbReference type="HOGENOM" id="CLU_129459_0_0_1"/>
<dbReference type="AlphaFoldDB" id="G2RGS7"/>
<dbReference type="KEGG" id="ttt:THITE_2124797"/>
<name>G2RGS7_THETT</name>
<accession>G2RGS7</accession>